<dbReference type="GO" id="GO:0006189">
    <property type="term" value="P:'de novo' IMP biosynthetic process"/>
    <property type="evidence" value="ECO:0007669"/>
    <property type="project" value="UniProtKB-UniRule"/>
</dbReference>
<dbReference type="Gene3D" id="3.30.70.260">
    <property type="match status" value="1"/>
</dbReference>
<proteinExistence type="inferred from homology"/>
<evidence type="ECO:0000256" key="2">
    <source>
        <dbReference type="ARBA" id="ARBA00022801"/>
    </source>
</evidence>
<dbReference type="InterPro" id="IPR004810">
    <property type="entry name" value="PurU"/>
</dbReference>
<dbReference type="EMBL" id="SNXS01000014">
    <property type="protein sequence ID" value="TDP61240.1"/>
    <property type="molecule type" value="Genomic_DNA"/>
</dbReference>
<feature type="domain" description="Formyl transferase N-terminal" evidence="5">
    <location>
        <begin position="92"/>
        <end position="267"/>
    </location>
</feature>
<dbReference type="NCBIfam" id="NF004684">
    <property type="entry name" value="PRK06027.1"/>
    <property type="match status" value="1"/>
</dbReference>
<evidence type="ECO:0000256" key="4">
    <source>
        <dbReference type="NCBIfam" id="TIGR00655"/>
    </source>
</evidence>
<evidence type="ECO:0000259" key="5">
    <source>
        <dbReference type="Pfam" id="PF00551"/>
    </source>
</evidence>
<dbReference type="HAMAP" id="MF_01927">
    <property type="entry name" value="PurU"/>
    <property type="match status" value="1"/>
</dbReference>
<dbReference type="EC" id="3.5.1.10" evidence="3 4"/>
<dbReference type="PANTHER" id="PTHR42706">
    <property type="entry name" value="FORMYLTETRAHYDROFOLATE DEFORMYLASE"/>
    <property type="match status" value="1"/>
</dbReference>
<evidence type="ECO:0000313" key="7">
    <source>
        <dbReference type="Proteomes" id="UP000295361"/>
    </source>
</evidence>
<sequence>MTTAPTFILTIRCRDAVGIVAAVSSTLAASGAFISESSHFGDDETDLFFMRTVFRVAGSRFTTIDDFRLALEPVAERFGMQMDLYDAKHRPKVMLAVSKHGHCLNHLLHRWHSDELPVDVVGVISNHDDMRRIAEWYGLPYHHLPMQGDKPAQEAQLLDRFESSGTELLVLARYMQVLSDDLCRSLEGRCINIHHSFLPSFKGAKPYHQAHGRGVKVVGATGHYVTADLDEGPIIEQDTVRVDHAMDAEAFVRLGKDVENIVLARAVQWHAERRVLLNGHRTVVFRHGG</sequence>
<dbReference type="PIRSF" id="PIRSF036480">
    <property type="entry name" value="FormyFH4_hydr"/>
    <property type="match status" value="1"/>
</dbReference>
<dbReference type="Pfam" id="PF00551">
    <property type="entry name" value="Formyl_trans_N"/>
    <property type="match status" value="1"/>
</dbReference>
<dbReference type="InterPro" id="IPR044074">
    <property type="entry name" value="PurU_ACT"/>
</dbReference>
<comment type="caution">
    <text evidence="6">The sequence shown here is derived from an EMBL/GenBank/DDBJ whole genome shotgun (WGS) entry which is preliminary data.</text>
</comment>
<evidence type="ECO:0000256" key="3">
    <source>
        <dbReference type="HAMAP-Rule" id="MF_01927"/>
    </source>
</evidence>
<dbReference type="PANTHER" id="PTHR42706:SF1">
    <property type="entry name" value="FORMYLTETRAHYDROFOLATE DEFORMYLASE 2, MITOCHONDRIAL"/>
    <property type="match status" value="1"/>
</dbReference>
<dbReference type="CDD" id="cd04875">
    <property type="entry name" value="ACT_F4HF-DF"/>
    <property type="match status" value="1"/>
</dbReference>
<dbReference type="OrthoDB" id="9806170at2"/>
<accession>A0A4R6QFS0</accession>
<dbReference type="PRINTS" id="PR01575">
    <property type="entry name" value="FFH4HYDRLASE"/>
</dbReference>
<dbReference type="RefSeq" id="WP_133703758.1">
    <property type="nucleotide sequence ID" value="NZ_SNXS01000014.1"/>
</dbReference>
<dbReference type="InParanoid" id="A0A4R6QFS0"/>
<keyword evidence="2 3" id="KW-0378">Hydrolase</keyword>
<evidence type="ECO:0000313" key="6">
    <source>
        <dbReference type="EMBL" id="TDP61240.1"/>
    </source>
</evidence>
<comment type="similarity">
    <text evidence="3">Belongs to the PurU family.</text>
</comment>
<dbReference type="NCBIfam" id="TIGR00655">
    <property type="entry name" value="PurU"/>
    <property type="match status" value="1"/>
</dbReference>
<dbReference type="UniPathway" id="UPA00074">
    <property type="reaction ID" value="UER00170"/>
</dbReference>
<dbReference type="CDD" id="cd08648">
    <property type="entry name" value="FMT_core_Formyl-FH4-Hydrolase_C"/>
    <property type="match status" value="1"/>
</dbReference>
<organism evidence="6 7">
    <name type="scientific">Roseateles toxinivorans</name>
    <dbReference type="NCBI Taxonomy" id="270368"/>
    <lineage>
        <taxon>Bacteria</taxon>
        <taxon>Pseudomonadati</taxon>
        <taxon>Pseudomonadota</taxon>
        <taxon>Betaproteobacteria</taxon>
        <taxon>Burkholderiales</taxon>
        <taxon>Sphaerotilaceae</taxon>
        <taxon>Roseateles</taxon>
    </lineage>
</organism>
<dbReference type="InterPro" id="IPR045865">
    <property type="entry name" value="ACT-like_dom_sf"/>
</dbReference>
<dbReference type="AlphaFoldDB" id="A0A4R6QFS0"/>
<comment type="catalytic activity">
    <reaction evidence="3">
        <text>(6R)-10-formyltetrahydrofolate + H2O = (6S)-5,6,7,8-tetrahydrofolate + formate + H(+)</text>
        <dbReference type="Rhea" id="RHEA:19833"/>
        <dbReference type="ChEBI" id="CHEBI:15377"/>
        <dbReference type="ChEBI" id="CHEBI:15378"/>
        <dbReference type="ChEBI" id="CHEBI:15740"/>
        <dbReference type="ChEBI" id="CHEBI:57453"/>
        <dbReference type="ChEBI" id="CHEBI:195366"/>
        <dbReference type="EC" id="3.5.1.10"/>
    </reaction>
</comment>
<dbReference type="InterPro" id="IPR036477">
    <property type="entry name" value="Formyl_transf_N_sf"/>
</dbReference>
<feature type="active site" evidence="3">
    <location>
        <position position="230"/>
    </location>
</feature>
<name>A0A4R6QFS0_9BURK</name>
<dbReference type="InterPro" id="IPR041729">
    <property type="entry name" value="Formyl-FH4-Hydrolase_C"/>
</dbReference>
<keyword evidence="3" id="KW-0658">Purine biosynthesis</keyword>
<dbReference type="Proteomes" id="UP000295361">
    <property type="component" value="Unassembled WGS sequence"/>
</dbReference>
<gene>
    <name evidence="3" type="primary">purU</name>
    <name evidence="6" type="ORF">DES47_11412</name>
</gene>
<dbReference type="Gene3D" id="3.40.50.170">
    <property type="entry name" value="Formyl transferase, N-terminal domain"/>
    <property type="match status" value="1"/>
</dbReference>
<reference evidence="6 7" key="1">
    <citation type="submission" date="2019-03" db="EMBL/GenBank/DDBJ databases">
        <title>Genomic Encyclopedia of Type Strains, Phase IV (KMG-IV): sequencing the most valuable type-strain genomes for metagenomic binning, comparative biology and taxonomic classification.</title>
        <authorList>
            <person name="Goeker M."/>
        </authorList>
    </citation>
    <scope>NUCLEOTIDE SEQUENCE [LARGE SCALE GENOMIC DNA]</scope>
    <source>
        <strain evidence="6 7">DSM 16998</strain>
    </source>
</reference>
<dbReference type="InterPro" id="IPR002376">
    <property type="entry name" value="Formyl_transf_N"/>
</dbReference>
<keyword evidence="1 3" id="KW-0554">One-carbon metabolism</keyword>
<dbReference type="GO" id="GO:0008864">
    <property type="term" value="F:formyltetrahydrofolate deformylase activity"/>
    <property type="evidence" value="ECO:0007669"/>
    <property type="project" value="UniProtKB-UniRule"/>
</dbReference>
<keyword evidence="7" id="KW-1185">Reference proteome</keyword>
<dbReference type="SUPFAM" id="SSF53328">
    <property type="entry name" value="Formyltransferase"/>
    <property type="match status" value="1"/>
</dbReference>
<comment type="pathway">
    <text evidence="3">Purine metabolism; IMP biosynthesis via de novo pathway; formate from 10-formyl-5,6,7,8-tetrahydrofolate: step 1/1.</text>
</comment>
<dbReference type="FunCoup" id="A0A4R6QFS0">
    <property type="interactions" value="419"/>
</dbReference>
<evidence type="ECO:0000256" key="1">
    <source>
        <dbReference type="ARBA" id="ARBA00022563"/>
    </source>
</evidence>
<dbReference type="SUPFAM" id="SSF55021">
    <property type="entry name" value="ACT-like"/>
    <property type="match status" value="1"/>
</dbReference>
<dbReference type="GO" id="GO:0006730">
    <property type="term" value="P:one-carbon metabolic process"/>
    <property type="evidence" value="ECO:0007669"/>
    <property type="project" value="UniProtKB-KW"/>
</dbReference>
<comment type="function">
    <text evidence="3">Catalyzes the hydrolysis of 10-formyltetrahydrofolate (formyl-FH4) to formate and tetrahydrofolate (FH4).</text>
</comment>
<protein>
    <recommendedName>
        <fullName evidence="3 4">Formyltetrahydrofolate deformylase</fullName>
        <ecNumber evidence="3 4">3.5.1.10</ecNumber>
    </recommendedName>
    <alternativeName>
        <fullName evidence="3">Formyl-FH(4) hydrolase</fullName>
    </alternativeName>
</protein>